<dbReference type="Proteomes" id="UP000433737">
    <property type="component" value="Unassembled WGS sequence"/>
</dbReference>
<organism evidence="1 2">
    <name type="scientific">Pantoea brenneri</name>
    <dbReference type="NCBI Taxonomy" id="472694"/>
    <lineage>
        <taxon>Bacteria</taxon>
        <taxon>Pseudomonadati</taxon>
        <taxon>Pseudomonadota</taxon>
        <taxon>Gammaproteobacteria</taxon>
        <taxon>Enterobacterales</taxon>
        <taxon>Erwiniaceae</taxon>
        <taxon>Pantoea</taxon>
    </lineage>
</organism>
<reference evidence="1 2" key="1">
    <citation type="submission" date="2019-10" db="EMBL/GenBank/DDBJ databases">
        <authorList>
            <person name="Karimi E."/>
        </authorList>
    </citation>
    <scope>NUCLEOTIDE SEQUENCE [LARGE SCALE GENOMIC DNA]</scope>
    <source>
        <strain evidence="1">Pantoea sp. 111</strain>
    </source>
</reference>
<sequence length="62" mass="6472">MDFSLASKLAAAADRGRHYFSDGWRAVGDADKTATAGGGDQRVTLPVDNLCSVARSAVRAAF</sequence>
<name>A0AAX3J2M1_9GAMM</name>
<proteinExistence type="predicted"/>
<dbReference type="EMBL" id="CABWMH010000005">
    <property type="protein sequence ID" value="VXB25752.1"/>
    <property type="molecule type" value="Genomic_DNA"/>
</dbReference>
<protein>
    <submittedName>
        <fullName evidence="1">Uncharacterized protein</fullName>
    </submittedName>
</protein>
<dbReference type="AlphaFoldDB" id="A0AAX3J2M1"/>
<accession>A0AAX3J2M1</accession>
<gene>
    <name evidence="1" type="ORF">PANT111_130174</name>
</gene>
<comment type="caution">
    <text evidence="1">The sequence shown here is derived from an EMBL/GenBank/DDBJ whole genome shotgun (WGS) entry which is preliminary data.</text>
</comment>
<evidence type="ECO:0000313" key="2">
    <source>
        <dbReference type="Proteomes" id="UP000433737"/>
    </source>
</evidence>
<evidence type="ECO:0000313" key="1">
    <source>
        <dbReference type="EMBL" id="VXB25752.1"/>
    </source>
</evidence>